<dbReference type="STRING" id="43678.OJAG_28180"/>
<dbReference type="RefSeq" id="WP_068709228.1">
    <property type="nucleotide sequence ID" value="NZ_LRIE01000079.1"/>
</dbReference>
<keyword evidence="1" id="KW-1133">Transmembrane helix</keyword>
<evidence type="ECO:0000313" key="3">
    <source>
        <dbReference type="Proteomes" id="UP000076447"/>
    </source>
</evidence>
<dbReference type="PATRIC" id="fig|43678.3.peg.2948"/>
<proteinExistence type="predicted"/>
<keyword evidence="1" id="KW-0812">Transmembrane</keyword>
<organism evidence="2 3">
    <name type="scientific">Oerskovia enterophila</name>
    <dbReference type="NCBI Taxonomy" id="43678"/>
    <lineage>
        <taxon>Bacteria</taxon>
        <taxon>Bacillati</taxon>
        <taxon>Actinomycetota</taxon>
        <taxon>Actinomycetes</taxon>
        <taxon>Micrococcales</taxon>
        <taxon>Cellulomonadaceae</taxon>
        <taxon>Oerskovia</taxon>
    </lineage>
</organism>
<name>A0A163QTR1_9CELL</name>
<comment type="caution">
    <text evidence="2">The sequence shown here is derived from an EMBL/GenBank/DDBJ whole genome shotgun (WGS) entry which is preliminary data.</text>
</comment>
<reference evidence="2 3" key="1">
    <citation type="submission" date="2016-01" db="EMBL/GenBank/DDBJ databases">
        <title>Genome sequence of Oerskovia enterophila VJag, an agar and cellulose degrading bacterium.</title>
        <authorList>
            <person name="Poehlein A."/>
            <person name="Jag V."/>
            <person name="Bengelsdorf F."/>
            <person name="Duerre P."/>
            <person name="Daniel R."/>
        </authorList>
    </citation>
    <scope>NUCLEOTIDE SEQUENCE [LARGE SCALE GENOMIC DNA]</scope>
    <source>
        <strain evidence="2 3">VJag</strain>
    </source>
</reference>
<dbReference type="EMBL" id="LRIE01000079">
    <property type="protein sequence ID" value="KZM34519.1"/>
    <property type="molecule type" value="Genomic_DNA"/>
</dbReference>
<evidence type="ECO:0000313" key="2">
    <source>
        <dbReference type="EMBL" id="KZM34519.1"/>
    </source>
</evidence>
<dbReference type="Proteomes" id="UP000076447">
    <property type="component" value="Unassembled WGS sequence"/>
</dbReference>
<keyword evidence="1" id="KW-0472">Membrane</keyword>
<feature type="transmembrane region" description="Helical" evidence="1">
    <location>
        <begin position="78"/>
        <end position="101"/>
    </location>
</feature>
<gene>
    <name evidence="2" type="ORF">OJAG_28180</name>
</gene>
<dbReference type="AlphaFoldDB" id="A0A163QTR1"/>
<feature type="transmembrane region" description="Helical" evidence="1">
    <location>
        <begin position="107"/>
        <end position="127"/>
    </location>
</feature>
<accession>A0A163QTR1</accession>
<evidence type="ECO:0000256" key="1">
    <source>
        <dbReference type="SAM" id="Phobius"/>
    </source>
</evidence>
<protein>
    <submittedName>
        <fullName evidence="2">Uncharacterized protein</fullName>
    </submittedName>
</protein>
<sequence length="132" mass="14086">MTAHDFRLQLQQDRHDEQVCDRCDAVVEVLDHGVCDDCVDELTIVGLRVVFAEPEPVDLDVPVEYWPTDEPAPAASPLGIVLVFAVALVLMLAGLAVAWTAPRLSGGHLIAGPGLVIAGGALIGRLLTVRGW</sequence>